<dbReference type="InterPro" id="IPR050570">
    <property type="entry name" value="Cell_wall_metabolism_enzyme"/>
</dbReference>
<organism evidence="3 4">
    <name type="scientific">Mycetocola reblochoni REB411</name>
    <dbReference type="NCBI Taxonomy" id="1255698"/>
    <lineage>
        <taxon>Bacteria</taxon>
        <taxon>Bacillati</taxon>
        <taxon>Actinomycetota</taxon>
        <taxon>Actinomycetes</taxon>
        <taxon>Micrococcales</taxon>
        <taxon>Microbacteriaceae</taxon>
        <taxon>Mycetocola</taxon>
    </lineage>
</organism>
<dbReference type="OrthoDB" id="1099523at2"/>
<dbReference type="CDD" id="cd12797">
    <property type="entry name" value="M23_peptidase"/>
    <property type="match status" value="1"/>
</dbReference>
<reference evidence="4" key="1">
    <citation type="submission" date="2017-02" db="EMBL/GenBank/DDBJ databases">
        <authorList>
            <person name="Dridi B."/>
        </authorList>
    </citation>
    <scope>NUCLEOTIDE SEQUENCE [LARGE SCALE GENOMIC DNA]</scope>
    <source>
        <strain evidence="4">EB411</strain>
    </source>
</reference>
<sequence>MPTAKLWLTRQPLTSPYGPRPLTPGVAHKGADFAFGLGTPVTVCGPGRVVESGYHYEYGNYVRVLHDGRTWDTGIGTSYHSLQARRVRVGARVTAGQTIGTAGQSALGATGPHLHLGLWLGGHHVDPLRHLRQGRERTVRYGASAPVLTQIGDTAMRAFIQVKGKPPVYAVGPGTIRHIKAKRTLTGTRALFGKVHQLDQASFDDTLTLLGIPLNKVPKPNGSHWSAT</sequence>
<dbReference type="GO" id="GO:0004222">
    <property type="term" value="F:metalloendopeptidase activity"/>
    <property type="evidence" value="ECO:0007669"/>
    <property type="project" value="TreeGrafter"/>
</dbReference>
<protein>
    <submittedName>
        <fullName evidence="3">Peptidase, M23/M37 family</fullName>
    </submittedName>
</protein>
<dbReference type="Pfam" id="PF01551">
    <property type="entry name" value="Peptidase_M23"/>
    <property type="match status" value="1"/>
</dbReference>
<dbReference type="InterPro" id="IPR011055">
    <property type="entry name" value="Dup_hybrid_motif"/>
</dbReference>
<evidence type="ECO:0000259" key="2">
    <source>
        <dbReference type="Pfam" id="PF01551"/>
    </source>
</evidence>
<dbReference type="Gene3D" id="2.70.70.10">
    <property type="entry name" value="Glucose Permease (Domain IIA)"/>
    <property type="match status" value="1"/>
</dbReference>
<feature type="domain" description="M23ase beta-sheet core" evidence="2">
    <location>
        <begin position="27"/>
        <end position="127"/>
    </location>
</feature>
<keyword evidence="1" id="KW-0732">Signal</keyword>
<evidence type="ECO:0000313" key="3">
    <source>
        <dbReference type="EMBL" id="SJN24148.1"/>
    </source>
</evidence>
<dbReference type="SUPFAM" id="SSF51261">
    <property type="entry name" value="Duplicated hybrid motif"/>
    <property type="match status" value="1"/>
</dbReference>
<proteinExistence type="predicted"/>
<dbReference type="Proteomes" id="UP000196778">
    <property type="component" value="Unassembled WGS sequence"/>
</dbReference>
<evidence type="ECO:0000256" key="1">
    <source>
        <dbReference type="ARBA" id="ARBA00022729"/>
    </source>
</evidence>
<accession>A0A1R4IWR4</accession>
<evidence type="ECO:0000313" key="4">
    <source>
        <dbReference type="Proteomes" id="UP000196778"/>
    </source>
</evidence>
<name>A0A1R4IWR4_9MICO</name>
<keyword evidence="4" id="KW-1185">Reference proteome</keyword>
<dbReference type="RefSeq" id="WP_087136390.1">
    <property type="nucleotide sequence ID" value="NZ_FUKR01000022.1"/>
</dbReference>
<dbReference type="PANTHER" id="PTHR21666">
    <property type="entry name" value="PEPTIDASE-RELATED"/>
    <property type="match status" value="1"/>
</dbReference>
<dbReference type="AlphaFoldDB" id="A0A1R4IWR4"/>
<dbReference type="InterPro" id="IPR016047">
    <property type="entry name" value="M23ase_b-sheet_dom"/>
</dbReference>
<dbReference type="PANTHER" id="PTHR21666:SF289">
    <property type="entry name" value="L-ALA--D-GLU ENDOPEPTIDASE"/>
    <property type="match status" value="1"/>
</dbReference>
<gene>
    <name evidence="3" type="ORF">FM119_04040</name>
</gene>
<dbReference type="EMBL" id="FUKR01000022">
    <property type="protein sequence ID" value="SJN24148.1"/>
    <property type="molecule type" value="Genomic_DNA"/>
</dbReference>